<dbReference type="Pfam" id="PF01571">
    <property type="entry name" value="GCV_T"/>
    <property type="match status" value="1"/>
</dbReference>
<accession>E5ARE5</accession>
<reference evidence="3 4" key="1">
    <citation type="journal article" date="2011" name="J. Bacteriol.">
        <title>Complete genome sequence of Burkholderia rhizoxinica, an endosymbiont of Rhizopus microsporus.</title>
        <authorList>
            <person name="Lackner G."/>
            <person name="Moebius N."/>
            <person name="Partida-Martinez L."/>
            <person name="Hertweck C."/>
        </authorList>
    </citation>
    <scope>NUCLEOTIDE SEQUENCE [LARGE SCALE GENOMIC DNA]</scope>
    <source>
        <strain evidence="4">DSM 19002 / CIP 109453 / HKI 454</strain>
    </source>
</reference>
<dbReference type="eggNOG" id="COG0354">
    <property type="taxonomic scope" value="Bacteria"/>
</dbReference>
<dbReference type="InterPro" id="IPR045179">
    <property type="entry name" value="YgfZ/GcvT"/>
</dbReference>
<dbReference type="InterPro" id="IPR006222">
    <property type="entry name" value="GCVT_N"/>
</dbReference>
<dbReference type="InterPro" id="IPR027266">
    <property type="entry name" value="TrmE/GcvT-like"/>
</dbReference>
<evidence type="ECO:0000313" key="3">
    <source>
        <dbReference type="EMBL" id="CBW75177.1"/>
    </source>
</evidence>
<dbReference type="KEGG" id="brh:RBRH_01594"/>
<dbReference type="PANTHER" id="PTHR22602">
    <property type="entry name" value="TRANSFERASE CAF17, MITOCHONDRIAL-RELATED"/>
    <property type="match status" value="1"/>
</dbReference>
<name>E5ARE5_MYCRK</name>
<dbReference type="GO" id="GO:0008168">
    <property type="term" value="F:methyltransferase activity"/>
    <property type="evidence" value="ECO:0007669"/>
    <property type="project" value="UniProtKB-KW"/>
</dbReference>
<dbReference type="STRING" id="882378.RBRH_01594"/>
<feature type="domain" description="GCVT N-terminal" evidence="2">
    <location>
        <begin position="77"/>
        <end position="175"/>
    </location>
</feature>
<keyword evidence="3" id="KW-0489">Methyltransferase</keyword>
<dbReference type="Proteomes" id="UP000007437">
    <property type="component" value="Chromosome"/>
</dbReference>
<dbReference type="EMBL" id="FR687359">
    <property type="protein sequence ID" value="CBW75177.1"/>
    <property type="molecule type" value="Genomic_DNA"/>
</dbReference>
<evidence type="ECO:0000313" key="4">
    <source>
        <dbReference type="Proteomes" id="UP000007437"/>
    </source>
</evidence>
<protein>
    <submittedName>
        <fullName evidence="3">Aminomethyltransferase family protein</fullName>
    </submittedName>
</protein>
<keyword evidence="3" id="KW-0808">Transferase</keyword>
<gene>
    <name evidence="3" type="ordered locus">RBRH_01594</name>
</gene>
<dbReference type="AlphaFoldDB" id="E5ARE5"/>
<feature type="compositionally biased region" description="Polar residues" evidence="1">
    <location>
        <begin position="29"/>
        <end position="40"/>
    </location>
</feature>
<dbReference type="GO" id="GO:0016226">
    <property type="term" value="P:iron-sulfur cluster assembly"/>
    <property type="evidence" value="ECO:0007669"/>
    <property type="project" value="TreeGrafter"/>
</dbReference>
<evidence type="ECO:0000259" key="2">
    <source>
        <dbReference type="Pfam" id="PF01571"/>
    </source>
</evidence>
<feature type="region of interest" description="Disordered" evidence="1">
    <location>
        <begin position="295"/>
        <end position="324"/>
    </location>
</feature>
<dbReference type="PANTHER" id="PTHR22602:SF0">
    <property type="entry name" value="TRANSFERASE CAF17, MITOCHONDRIAL-RELATED"/>
    <property type="match status" value="1"/>
</dbReference>
<dbReference type="HOGENOM" id="CLU_857065_0_0_4"/>
<evidence type="ECO:0000256" key="1">
    <source>
        <dbReference type="SAM" id="MobiDB-lite"/>
    </source>
</evidence>
<proteinExistence type="predicted"/>
<sequence>MLDVPLASIANIAIKHIIPACLSQSQNGQRSLNMNTSSKVTGPGDGDAGRDANALARVDTDAFTALHAERGAYMVLDQFSVIDVHGDDAASFLHGQLTNDIQTLEAGSVRLAGFCSPKGRLLATLLVWRAGDAVRMLVSADLAAPLQKRLSMFVLRAKARLTNTTDDLAVVGFAGDVRAALSQCFEALPDGVHVKIDTACGELIRVPDANGVPRFLWVGPRAAVDAKLAALNATHRARRAVPALWDWLDIRAGEPRVNAATSEQFVPQMIKFRTRRWHQLSQGLLSWAGSGRPFSVSRHDQAPHGAGAHRAGARRRRGVSFGGP</sequence>
<feature type="region of interest" description="Disordered" evidence="1">
    <location>
        <begin position="29"/>
        <end position="48"/>
    </location>
</feature>
<dbReference type="Gene3D" id="3.30.1360.120">
    <property type="entry name" value="Probable tRNA modification gtpase trme, domain 1"/>
    <property type="match status" value="1"/>
</dbReference>
<organism evidence="3 4">
    <name type="scientific">Mycetohabitans rhizoxinica (strain DSM 19002 / CIP 109453 / HKI 454)</name>
    <name type="common">Paraburkholderia rhizoxinica</name>
    <dbReference type="NCBI Taxonomy" id="882378"/>
    <lineage>
        <taxon>Bacteria</taxon>
        <taxon>Pseudomonadati</taxon>
        <taxon>Pseudomonadota</taxon>
        <taxon>Betaproteobacteria</taxon>
        <taxon>Burkholderiales</taxon>
        <taxon>Burkholderiaceae</taxon>
        <taxon>Mycetohabitans</taxon>
    </lineage>
</organism>
<dbReference type="GO" id="GO:0032259">
    <property type="term" value="P:methylation"/>
    <property type="evidence" value="ECO:0007669"/>
    <property type="project" value="UniProtKB-KW"/>
</dbReference>
<dbReference type="SUPFAM" id="SSF103025">
    <property type="entry name" value="Folate-binding domain"/>
    <property type="match status" value="1"/>
</dbReference>